<dbReference type="InterPro" id="IPR039417">
    <property type="entry name" value="Peptidase_C1A_papain-like"/>
</dbReference>
<dbReference type="Gene3D" id="3.90.70.10">
    <property type="entry name" value="Cysteine proteinases"/>
    <property type="match status" value="1"/>
</dbReference>
<dbReference type="GO" id="GO:0004197">
    <property type="term" value="F:cysteine-type endopeptidase activity"/>
    <property type="evidence" value="ECO:0000318"/>
    <property type="project" value="GO_Central"/>
</dbReference>
<dbReference type="SUPFAM" id="SSF54001">
    <property type="entry name" value="Cysteine proteinases"/>
    <property type="match status" value="1"/>
</dbReference>
<dbReference type="SMART" id="SM00645">
    <property type="entry name" value="Pept_C1"/>
    <property type="match status" value="1"/>
</dbReference>
<dbReference type="Gramene" id="Zm00001eb380310_T001">
    <property type="protein sequence ID" value="Zm00001eb380310_P001"/>
    <property type="gene ID" value="Zm00001eb380310"/>
</dbReference>
<keyword evidence="6" id="KW-1267">Proteomics identification</keyword>
<dbReference type="InterPro" id="IPR000668">
    <property type="entry name" value="Peptidase_C1A_C"/>
</dbReference>
<dbReference type="InterPro" id="IPR013128">
    <property type="entry name" value="Peptidase_C1A"/>
</dbReference>
<organism evidence="4 5">
    <name type="scientific">Zea mays</name>
    <name type="common">Maize</name>
    <dbReference type="NCBI Taxonomy" id="4577"/>
    <lineage>
        <taxon>Eukaryota</taxon>
        <taxon>Viridiplantae</taxon>
        <taxon>Streptophyta</taxon>
        <taxon>Embryophyta</taxon>
        <taxon>Tracheophyta</taxon>
        <taxon>Spermatophyta</taxon>
        <taxon>Magnoliopsida</taxon>
        <taxon>Liliopsida</taxon>
        <taxon>Poales</taxon>
        <taxon>Poaceae</taxon>
        <taxon>PACMAD clade</taxon>
        <taxon>Panicoideae</taxon>
        <taxon>Andropogonodae</taxon>
        <taxon>Andropogoneae</taxon>
        <taxon>Tripsacinae</taxon>
        <taxon>Zea</taxon>
    </lineage>
</organism>
<keyword evidence="2" id="KW-1015">Disulfide bond</keyword>
<evidence type="ECO:0000313" key="4">
    <source>
        <dbReference type="EnsemblPlants" id="Zm00001eb380310_P001"/>
    </source>
</evidence>
<reference evidence="4" key="2">
    <citation type="submission" date="2019-07" db="EMBL/GenBank/DDBJ databases">
        <authorList>
            <person name="Seetharam A."/>
            <person name="Woodhouse M."/>
            <person name="Cannon E."/>
        </authorList>
    </citation>
    <scope>NUCLEOTIDE SEQUENCE [LARGE SCALE GENOMIC DNA]</scope>
    <source>
        <strain evidence="4">cv. B73</strain>
    </source>
</reference>
<evidence type="ECO:0000259" key="3">
    <source>
        <dbReference type="SMART" id="SM00645"/>
    </source>
</evidence>
<protein>
    <recommendedName>
        <fullName evidence="3">Peptidase C1A papain C-terminal domain-containing protein</fullName>
    </recommendedName>
</protein>
<name>A0A804R2X3_MAIZE</name>
<dbReference type="EnsemblPlants" id="Zm00001eb380310_T001">
    <property type="protein sequence ID" value="Zm00001eb380310_P001"/>
    <property type="gene ID" value="Zm00001eb380310"/>
</dbReference>
<dbReference type="CDD" id="cd02248">
    <property type="entry name" value="Peptidase_C1A"/>
    <property type="match status" value="1"/>
</dbReference>
<comment type="similarity">
    <text evidence="1">Belongs to the peptidase C1 family.</text>
</comment>
<dbReference type="PANTHER" id="PTHR12411">
    <property type="entry name" value="CYSTEINE PROTEASE FAMILY C1-RELATED"/>
    <property type="match status" value="1"/>
</dbReference>
<evidence type="ECO:0000256" key="2">
    <source>
        <dbReference type="ARBA" id="ARBA00023157"/>
    </source>
</evidence>
<evidence type="ECO:0000256" key="1">
    <source>
        <dbReference type="ARBA" id="ARBA00008455"/>
    </source>
</evidence>
<dbReference type="InParanoid" id="A0A804R2X3"/>
<accession>A0A804R2X3</accession>
<sequence length="123" mass="13126">MTIDWRTKGVITPIKDQGCYWALSVVVATEGIVKITMGKLVSLAEQELVDCDVHGEDQGCEGGLMDNAFKFIIKNDGLTIESSYPYTAADGMCKSASNSAATIKGYEDVPANDEAALMKAVAN</sequence>
<dbReference type="InterPro" id="IPR038765">
    <property type="entry name" value="Papain-like_cys_pep_sf"/>
</dbReference>
<dbReference type="Proteomes" id="UP000007305">
    <property type="component" value="Chromosome 9"/>
</dbReference>
<reference evidence="4" key="3">
    <citation type="submission" date="2021-05" db="UniProtKB">
        <authorList>
            <consortium name="EnsemblPlants"/>
        </authorList>
    </citation>
    <scope>IDENTIFICATION</scope>
    <source>
        <strain evidence="4">cv. B73</strain>
    </source>
</reference>
<evidence type="ECO:0007829" key="6">
    <source>
        <dbReference type="PeptideAtlas" id="A0A804R2X3"/>
    </source>
</evidence>
<dbReference type="GO" id="GO:0005615">
    <property type="term" value="C:extracellular space"/>
    <property type="evidence" value="ECO:0000318"/>
    <property type="project" value="GO_Central"/>
</dbReference>
<keyword evidence="5" id="KW-1185">Reference proteome</keyword>
<dbReference type="AlphaFoldDB" id="A0A804R2X3"/>
<feature type="domain" description="Peptidase C1A papain C-terminal" evidence="3">
    <location>
        <begin position="2"/>
        <end position="123"/>
    </location>
</feature>
<proteinExistence type="evidence at protein level"/>
<reference evidence="5" key="1">
    <citation type="journal article" date="2009" name="Science">
        <title>The B73 maize genome: complexity, diversity, and dynamics.</title>
        <authorList>
            <person name="Schnable P.S."/>
            <person name="Ware D."/>
            <person name="Fulton R.S."/>
            <person name="Stein J.C."/>
            <person name="Wei F."/>
            <person name="Pasternak S."/>
            <person name="Liang C."/>
            <person name="Zhang J."/>
            <person name="Fulton L."/>
            <person name="Graves T.A."/>
            <person name="Minx P."/>
            <person name="Reily A.D."/>
            <person name="Courtney L."/>
            <person name="Kruchowski S.S."/>
            <person name="Tomlinson C."/>
            <person name="Strong C."/>
            <person name="Delehaunty K."/>
            <person name="Fronick C."/>
            <person name="Courtney B."/>
            <person name="Rock S.M."/>
            <person name="Belter E."/>
            <person name="Du F."/>
            <person name="Kim K."/>
            <person name="Abbott R.M."/>
            <person name="Cotton M."/>
            <person name="Levy A."/>
            <person name="Marchetto P."/>
            <person name="Ochoa K."/>
            <person name="Jackson S.M."/>
            <person name="Gillam B."/>
            <person name="Chen W."/>
            <person name="Yan L."/>
            <person name="Higginbotham J."/>
            <person name="Cardenas M."/>
            <person name="Waligorski J."/>
            <person name="Applebaum E."/>
            <person name="Phelps L."/>
            <person name="Falcone J."/>
            <person name="Kanchi K."/>
            <person name="Thane T."/>
            <person name="Scimone A."/>
            <person name="Thane N."/>
            <person name="Henke J."/>
            <person name="Wang T."/>
            <person name="Ruppert J."/>
            <person name="Shah N."/>
            <person name="Rotter K."/>
            <person name="Hodges J."/>
            <person name="Ingenthron E."/>
            <person name="Cordes M."/>
            <person name="Kohlberg S."/>
            <person name="Sgro J."/>
            <person name="Delgado B."/>
            <person name="Mead K."/>
            <person name="Chinwalla A."/>
            <person name="Leonard S."/>
            <person name="Crouse K."/>
            <person name="Collura K."/>
            <person name="Kudrna D."/>
            <person name="Currie J."/>
            <person name="He R."/>
            <person name="Angelova A."/>
            <person name="Rajasekar S."/>
            <person name="Mueller T."/>
            <person name="Lomeli R."/>
            <person name="Scara G."/>
            <person name="Ko A."/>
            <person name="Delaney K."/>
            <person name="Wissotski M."/>
            <person name="Lopez G."/>
            <person name="Campos D."/>
            <person name="Braidotti M."/>
            <person name="Ashley E."/>
            <person name="Golser W."/>
            <person name="Kim H."/>
            <person name="Lee S."/>
            <person name="Lin J."/>
            <person name="Dujmic Z."/>
            <person name="Kim W."/>
            <person name="Talag J."/>
            <person name="Zuccolo A."/>
            <person name="Fan C."/>
            <person name="Sebastian A."/>
            <person name="Kramer M."/>
            <person name="Spiegel L."/>
            <person name="Nascimento L."/>
            <person name="Zutavern T."/>
            <person name="Miller B."/>
            <person name="Ambroise C."/>
            <person name="Muller S."/>
            <person name="Spooner W."/>
            <person name="Narechania A."/>
            <person name="Ren L."/>
            <person name="Wei S."/>
            <person name="Kumari S."/>
            <person name="Faga B."/>
            <person name="Levy M.J."/>
            <person name="McMahan L."/>
            <person name="Van Buren P."/>
            <person name="Vaughn M.W."/>
            <person name="Ying K."/>
            <person name="Yeh C.-T."/>
            <person name="Emrich S.J."/>
            <person name="Jia Y."/>
            <person name="Kalyanaraman A."/>
            <person name="Hsia A.-P."/>
            <person name="Barbazuk W.B."/>
            <person name="Baucom R.S."/>
            <person name="Brutnell T.P."/>
            <person name="Carpita N.C."/>
            <person name="Chaparro C."/>
            <person name="Chia J.-M."/>
            <person name="Deragon J.-M."/>
            <person name="Estill J.C."/>
            <person name="Fu Y."/>
            <person name="Jeddeloh J.A."/>
            <person name="Han Y."/>
            <person name="Lee H."/>
            <person name="Li P."/>
            <person name="Lisch D.R."/>
            <person name="Liu S."/>
            <person name="Liu Z."/>
            <person name="Nagel D.H."/>
            <person name="McCann M.C."/>
            <person name="SanMiguel P."/>
            <person name="Myers A.M."/>
            <person name="Nettleton D."/>
            <person name="Nguyen J."/>
            <person name="Penning B.W."/>
            <person name="Ponnala L."/>
            <person name="Schneider K.L."/>
            <person name="Schwartz D.C."/>
            <person name="Sharma A."/>
            <person name="Soderlund C."/>
            <person name="Springer N.M."/>
            <person name="Sun Q."/>
            <person name="Wang H."/>
            <person name="Waterman M."/>
            <person name="Westerman R."/>
            <person name="Wolfgruber T.K."/>
            <person name="Yang L."/>
            <person name="Yu Y."/>
            <person name="Zhang L."/>
            <person name="Zhou S."/>
            <person name="Zhu Q."/>
            <person name="Bennetzen J.L."/>
            <person name="Dawe R.K."/>
            <person name="Jiang J."/>
            <person name="Jiang N."/>
            <person name="Presting G.G."/>
            <person name="Wessler S.R."/>
            <person name="Aluru S."/>
            <person name="Martienssen R.A."/>
            <person name="Clifton S.W."/>
            <person name="McCombie W.R."/>
            <person name="Wing R.A."/>
            <person name="Wilson R.K."/>
        </authorList>
    </citation>
    <scope>NUCLEOTIDE SEQUENCE [LARGE SCALE GENOMIC DNA]</scope>
    <source>
        <strain evidence="5">cv. B73</strain>
    </source>
</reference>
<dbReference type="GO" id="GO:0051603">
    <property type="term" value="P:proteolysis involved in protein catabolic process"/>
    <property type="evidence" value="ECO:0000318"/>
    <property type="project" value="GO_Central"/>
</dbReference>
<evidence type="ECO:0000313" key="5">
    <source>
        <dbReference type="Proteomes" id="UP000007305"/>
    </source>
</evidence>
<dbReference type="Pfam" id="PF00112">
    <property type="entry name" value="Peptidase_C1"/>
    <property type="match status" value="1"/>
</dbReference>
<dbReference type="GO" id="GO:0005764">
    <property type="term" value="C:lysosome"/>
    <property type="evidence" value="ECO:0000318"/>
    <property type="project" value="GO_Central"/>
</dbReference>